<dbReference type="EMBL" id="MVBN01000004">
    <property type="protein sequence ID" value="OOK75032.1"/>
    <property type="molecule type" value="Genomic_DNA"/>
</dbReference>
<gene>
    <name evidence="2" type="ORF">BZL29_4564</name>
</gene>
<evidence type="ECO:0000259" key="1">
    <source>
        <dbReference type="Pfam" id="PF00501"/>
    </source>
</evidence>
<accession>A0A1V3X7A6</accession>
<dbReference type="GO" id="GO:0043041">
    <property type="term" value="P:amino acid activation for nonribosomal peptide biosynthetic process"/>
    <property type="evidence" value="ECO:0007669"/>
    <property type="project" value="TreeGrafter"/>
</dbReference>
<comment type="caution">
    <text evidence="2">The sequence shown here is derived from an EMBL/GenBank/DDBJ whole genome shotgun (WGS) entry which is preliminary data.</text>
</comment>
<dbReference type="GO" id="GO:0005737">
    <property type="term" value="C:cytoplasm"/>
    <property type="evidence" value="ECO:0007669"/>
    <property type="project" value="TreeGrafter"/>
</dbReference>
<dbReference type="InterPro" id="IPR045851">
    <property type="entry name" value="AMP-bd_C_sf"/>
</dbReference>
<sequence length="271" mass="29452">MHRLLTTEHVNVVIQTPSAFSALLRAAEVPQHQPSPRLQLDAVIFGGEACPPALVDRCRTTGQLLINAYGPTETTIYTSMSASLRPGRVWFLLGRRCRGGVVCVGCGFASGAGRGGRGIVCGRAGVGYGYVRRGGLTASRFVACPFGAAAGTRMYRTGDVVRWGADGQLQFLGRADEQVKIRGYRIEPAEIEAVLTGHPRVAQAVVVAHTPALEPTADDAAEKQLLAYVVLDRETTLTRDEQRESQLIEQWREFTTICIRHFLTQACCQQP</sequence>
<dbReference type="PANTHER" id="PTHR45527:SF1">
    <property type="entry name" value="FATTY ACID SYNTHASE"/>
    <property type="match status" value="1"/>
</dbReference>
<dbReference type="Pfam" id="PF00501">
    <property type="entry name" value="AMP-binding"/>
    <property type="match status" value="1"/>
</dbReference>
<dbReference type="Gene3D" id="2.30.38.10">
    <property type="entry name" value="Luciferase, Domain 3"/>
    <property type="match status" value="1"/>
</dbReference>
<name>A0A1V3X7A6_MYCKA</name>
<dbReference type="SUPFAM" id="SSF56801">
    <property type="entry name" value="Acetyl-CoA synthetase-like"/>
    <property type="match status" value="1"/>
</dbReference>
<evidence type="ECO:0000313" key="3">
    <source>
        <dbReference type="Proteomes" id="UP000188532"/>
    </source>
</evidence>
<dbReference type="AlphaFoldDB" id="A0A1V3X7A6"/>
<organism evidence="2 3">
    <name type="scientific">Mycobacterium kansasii</name>
    <dbReference type="NCBI Taxonomy" id="1768"/>
    <lineage>
        <taxon>Bacteria</taxon>
        <taxon>Bacillati</taxon>
        <taxon>Actinomycetota</taxon>
        <taxon>Actinomycetes</taxon>
        <taxon>Mycobacteriales</taxon>
        <taxon>Mycobacteriaceae</taxon>
        <taxon>Mycobacterium</taxon>
    </lineage>
</organism>
<dbReference type="Proteomes" id="UP000188532">
    <property type="component" value="Unassembled WGS sequence"/>
</dbReference>
<feature type="domain" description="AMP-dependent synthetase/ligase" evidence="1">
    <location>
        <begin position="2"/>
        <end position="80"/>
    </location>
</feature>
<evidence type="ECO:0000313" key="2">
    <source>
        <dbReference type="EMBL" id="OOK75032.1"/>
    </source>
</evidence>
<dbReference type="GO" id="GO:0044550">
    <property type="term" value="P:secondary metabolite biosynthetic process"/>
    <property type="evidence" value="ECO:0007669"/>
    <property type="project" value="TreeGrafter"/>
</dbReference>
<dbReference type="PANTHER" id="PTHR45527">
    <property type="entry name" value="NONRIBOSOMAL PEPTIDE SYNTHETASE"/>
    <property type="match status" value="1"/>
</dbReference>
<dbReference type="Gene3D" id="3.40.50.980">
    <property type="match status" value="1"/>
</dbReference>
<dbReference type="Gene3D" id="3.30.300.30">
    <property type="match status" value="1"/>
</dbReference>
<dbReference type="GO" id="GO:0031177">
    <property type="term" value="F:phosphopantetheine binding"/>
    <property type="evidence" value="ECO:0007669"/>
    <property type="project" value="TreeGrafter"/>
</dbReference>
<dbReference type="InterPro" id="IPR000873">
    <property type="entry name" value="AMP-dep_synth/lig_dom"/>
</dbReference>
<proteinExistence type="predicted"/>
<reference evidence="2 3" key="1">
    <citation type="submission" date="2017-02" db="EMBL/GenBank/DDBJ databases">
        <title>Complete genome sequences of Mycobacterium kansasii strains isolated from rhesus macaques.</title>
        <authorList>
            <person name="Panda A."/>
            <person name="Nagaraj S."/>
            <person name="Zhao X."/>
            <person name="Tettelin H."/>
            <person name="Detolla L.J."/>
        </authorList>
    </citation>
    <scope>NUCLEOTIDE SEQUENCE [LARGE SCALE GENOMIC DNA]</scope>
    <source>
        <strain evidence="2 3">11-3469</strain>
    </source>
</reference>
<protein>
    <submittedName>
        <fullName evidence="2">AMP-binding enzyme family protein</fullName>
    </submittedName>
</protein>